<dbReference type="InParanoid" id="A0A1Y1UTA7"/>
<dbReference type="GeneID" id="33559583"/>
<accession>A0A1Y1UTA7</accession>
<feature type="region of interest" description="Disordered" evidence="1">
    <location>
        <begin position="67"/>
        <end position="96"/>
    </location>
</feature>
<feature type="region of interest" description="Disordered" evidence="1">
    <location>
        <begin position="1"/>
        <end position="38"/>
    </location>
</feature>
<feature type="region of interest" description="Disordered" evidence="1">
    <location>
        <begin position="133"/>
        <end position="252"/>
    </location>
</feature>
<proteinExistence type="predicted"/>
<sequence length="313" mass="32965">MSAMYTSSAPMSSPCFGMTVSSSPVQHTFPSRPPLPRRLLSLQHSAPSTPKAASAYGLEPCTPYTAMSALADPPSSGNRPGLATRPGAPKRSHSFCGDTSKSTFALASANACGHLTPDKRELVAPPLERTLSSIGCKGNRSPPSQQMARPLNCAGPAMTTPPTPPDSPPDFFSATLPRITIHPGSPQRLSSPGSAGADSRPMRPGVSPHQSNLLGLSAPSRPSRPVRPSLAPLRNHSGSSIHSASSRSSSYTLATPMTPRVLSMQIPEEDVFESRPAGKVEMLRVGEHDLDDEQDMMEVDGMIGRVEDLTVVA</sequence>
<feature type="compositionally biased region" description="Polar residues" evidence="1">
    <location>
        <begin position="1"/>
        <end position="11"/>
    </location>
</feature>
<feature type="compositionally biased region" description="Polar residues" evidence="1">
    <location>
        <begin position="19"/>
        <end position="29"/>
    </location>
</feature>
<dbReference type="OrthoDB" id="2596618at2759"/>
<dbReference type="AlphaFoldDB" id="A0A1Y1UTA7"/>
<name>A0A1Y1UTA7_9TREE</name>
<keyword evidence="3" id="KW-1185">Reference proteome</keyword>
<evidence type="ECO:0000256" key="1">
    <source>
        <dbReference type="SAM" id="MobiDB-lite"/>
    </source>
</evidence>
<evidence type="ECO:0000313" key="2">
    <source>
        <dbReference type="EMBL" id="ORX41182.1"/>
    </source>
</evidence>
<comment type="caution">
    <text evidence="2">The sequence shown here is derived from an EMBL/GenBank/DDBJ whole genome shotgun (WGS) entry which is preliminary data.</text>
</comment>
<feature type="compositionally biased region" description="Pro residues" evidence="1">
    <location>
        <begin position="159"/>
        <end position="168"/>
    </location>
</feature>
<reference evidence="2 3" key="1">
    <citation type="submission" date="2017-03" db="EMBL/GenBank/DDBJ databases">
        <title>Widespread Adenine N6-methylation of Active Genes in Fungi.</title>
        <authorList>
            <consortium name="DOE Joint Genome Institute"/>
            <person name="Mondo S.J."/>
            <person name="Dannebaum R.O."/>
            <person name="Kuo R.C."/>
            <person name="Louie K.B."/>
            <person name="Bewick A.J."/>
            <person name="Labutti K."/>
            <person name="Haridas S."/>
            <person name="Kuo A."/>
            <person name="Salamov A."/>
            <person name="Ahrendt S.R."/>
            <person name="Lau R."/>
            <person name="Bowen B.P."/>
            <person name="Lipzen A."/>
            <person name="Sullivan W."/>
            <person name="Andreopoulos W.B."/>
            <person name="Clum A."/>
            <person name="Lindquist E."/>
            <person name="Daum C."/>
            <person name="Northen T.R."/>
            <person name="Ramamoorthy G."/>
            <person name="Schmitz R.J."/>
            <person name="Gryganskyi A."/>
            <person name="Culley D."/>
            <person name="Magnuson J."/>
            <person name="James T.Y."/>
            <person name="O'Malley M.A."/>
            <person name="Stajich J.E."/>
            <person name="Spatafora J.W."/>
            <person name="Visel A."/>
            <person name="Grigoriev I.V."/>
        </authorList>
    </citation>
    <scope>NUCLEOTIDE SEQUENCE [LARGE SCALE GENOMIC DNA]</scope>
    <source>
        <strain evidence="2 3">NRRL Y-17943</strain>
    </source>
</reference>
<dbReference type="RefSeq" id="XP_021874861.1">
    <property type="nucleotide sequence ID" value="XM_022017774.1"/>
</dbReference>
<evidence type="ECO:0000313" key="3">
    <source>
        <dbReference type="Proteomes" id="UP000193218"/>
    </source>
</evidence>
<feature type="compositionally biased region" description="Low complexity" evidence="1">
    <location>
        <begin position="216"/>
        <end position="250"/>
    </location>
</feature>
<organism evidence="2 3">
    <name type="scientific">Kockovaella imperatae</name>
    <dbReference type="NCBI Taxonomy" id="4999"/>
    <lineage>
        <taxon>Eukaryota</taxon>
        <taxon>Fungi</taxon>
        <taxon>Dikarya</taxon>
        <taxon>Basidiomycota</taxon>
        <taxon>Agaricomycotina</taxon>
        <taxon>Tremellomycetes</taxon>
        <taxon>Tremellales</taxon>
        <taxon>Cuniculitremaceae</taxon>
        <taxon>Kockovaella</taxon>
    </lineage>
</organism>
<dbReference type="Proteomes" id="UP000193218">
    <property type="component" value="Unassembled WGS sequence"/>
</dbReference>
<protein>
    <submittedName>
        <fullName evidence="2">Uncharacterized protein</fullName>
    </submittedName>
</protein>
<gene>
    <name evidence="2" type="ORF">BD324DRAFT_648070</name>
</gene>
<dbReference type="EMBL" id="NBSH01000001">
    <property type="protein sequence ID" value="ORX41182.1"/>
    <property type="molecule type" value="Genomic_DNA"/>
</dbReference>